<keyword evidence="6" id="KW-1185">Reference proteome</keyword>
<dbReference type="GO" id="GO:0005730">
    <property type="term" value="C:nucleolus"/>
    <property type="evidence" value="ECO:0007669"/>
    <property type="project" value="UniProtKB-SubCell"/>
</dbReference>
<comment type="domain">
    <text evidence="2">The PINc domain confers endonuclease activity and is expected to bind the catalytic metal ion.</text>
</comment>
<evidence type="ECO:0000259" key="4">
    <source>
        <dbReference type="SMART" id="SM00670"/>
    </source>
</evidence>
<feature type="compositionally biased region" description="Basic and acidic residues" evidence="3">
    <location>
        <begin position="131"/>
        <end position="145"/>
    </location>
</feature>
<dbReference type="InterPro" id="IPR018834">
    <property type="entry name" value="DNA/RNA-bd_Est1-type"/>
</dbReference>
<keyword evidence="2" id="KW-0963">Cytoplasm</keyword>
<dbReference type="CDD" id="cd09885">
    <property type="entry name" value="PIN_Smg6-like"/>
    <property type="match status" value="1"/>
</dbReference>
<evidence type="ECO:0000313" key="5">
    <source>
        <dbReference type="EMBL" id="KAJ8386208.1"/>
    </source>
</evidence>
<evidence type="ECO:0000313" key="6">
    <source>
        <dbReference type="Proteomes" id="UP001221898"/>
    </source>
</evidence>
<keyword evidence="1 2" id="KW-0866">Nonsense-mediated mRNA decay</keyword>
<feature type="compositionally biased region" description="Basic residues" evidence="3">
    <location>
        <begin position="1"/>
        <end position="15"/>
    </location>
</feature>
<comment type="function">
    <text evidence="2">Component of the telomerase ribonucleoprotein (RNP) complex that is essential for the replication of chromosome termini.</text>
</comment>
<feature type="compositionally biased region" description="Basic and acidic residues" evidence="3">
    <location>
        <begin position="77"/>
        <end position="111"/>
    </location>
</feature>
<dbReference type="Gene3D" id="3.40.50.1010">
    <property type="entry name" value="5'-nuclease"/>
    <property type="match status" value="1"/>
</dbReference>
<dbReference type="InterPro" id="IPR002716">
    <property type="entry name" value="PIN_dom"/>
</dbReference>
<dbReference type="EC" id="3.1.-.-" evidence="2"/>
<keyword evidence="2" id="KW-0539">Nucleus</keyword>
<feature type="region of interest" description="Disordered" evidence="3">
    <location>
        <begin position="1"/>
        <end position="22"/>
    </location>
</feature>
<evidence type="ECO:0000256" key="2">
    <source>
        <dbReference type="RuleBase" id="RU369098"/>
    </source>
</evidence>
<dbReference type="SMART" id="SM00670">
    <property type="entry name" value="PINc"/>
    <property type="match status" value="1"/>
</dbReference>
<dbReference type="Proteomes" id="UP001221898">
    <property type="component" value="Unassembled WGS sequence"/>
</dbReference>
<dbReference type="PANTHER" id="PTHR15696">
    <property type="entry name" value="SMG-7 SUPPRESSOR WITH MORPHOLOGICAL EFFECT ON GENITALIA PROTEIN 7"/>
    <property type="match status" value="1"/>
</dbReference>
<dbReference type="GO" id="GO:0005829">
    <property type="term" value="C:cytosol"/>
    <property type="evidence" value="ECO:0007669"/>
    <property type="project" value="UniProtKB-SubCell"/>
</dbReference>
<dbReference type="GO" id="GO:0000184">
    <property type="term" value="P:nuclear-transcribed mRNA catabolic process, nonsense-mediated decay"/>
    <property type="evidence" value="ECO:0007669"/>
    <property type="project" value="UniProtKB-KW"/>
</dbReference>
<reference evidence="5" key="1">
    <citation type="journal article" date="2023" name="Science">
        <title>Genome structures resolve the early diversification of teleost fishes.</title>
        <authorList>
            <person name="Parey E."/>
            <person name="Louis A."/>
            <person name="Montfort J."/>
            <person name="Bouchez O."/>
            <person name="Roques C."/>
            <person name="Iampietro C."/>
            <person name="Lluch J."/>
            <person name="Castinel A."/>
            <person name="Donnadieu C."/>
            <person name="Desvignes T."/>
            <person name="Floi Bucao C."/>
            <person name="Jouanno E."/>
            <person name="Wen M."/>
            <person name="Mejri S."/>
            <person name="Dirks R."/>
            <person name="Jansen H."/>
            <person name="Henkel C."/>
            <person name="Chen W.J."/>
            <person name="Zahm M."/>
            <person name="Cabau C."/>
            <person name="Klopp C."/>
            <person name="Thompson A.W."/>
            <person name="Robinson-Rechavi M."/>
            <person name="Braasch I."/>
            <person name="Lecointre G."/>
            <person name="Bobe J."/>
            <person name="Postlethwait J.H."/>
            <person name="Berthelot C."/>
            <person name="Roest Crollius H."/>
            <person name="Guiguen Y."/>
        </authorList>
    </citation>
    <scope>NUCLEOTIDE SEQUENCE</scope>
    <source>
        <strain evidence="5">NC1722</strain>
    </source>
</reference>
<feature type="compositionally biased region" description="Polar residues" evidence="3">
    <location>
        <begin position="791"/>
        <end position="807"/>
    </location>
</feature>
<dbReference type="InterPro" id="IPR029060">
    <property type="entry name" value="PIN-like_dom_sf"/>
</dbReference>
<keyword evidence="2" id="KW-0464">Manganese</keyword>
<proteinExistence type="predicted"/>
<dbReference type="GO" id="GO:0070034">
    <property type="term" value="F:telomerase RNA binding"/>
    <property type="evidence" value="ECO:0007669"/>
    <property type="project" value="TreeGrafter"/>
</dbReference>
<keyword evidence="2" id="KW-0378">Hydrolase</keyword>
<comment type="subcellular location">
    <subcellularLocation>
        <location evidence="2">Nucleus</location>
        <location evidence="2">Nucleolus</location>
    </subcellularLocation>
    <subcellularLocation>
        <location evidence="2">Chromosome</location>
        <location evidence="2">Telomere</location>
    </subcellularLocation>
    <subcellularLocation>
        <location evidence="2">Cytoplasm</location>
        <location evidence="2">Cytosol</location>
    </subcellularLocation>
</comment>
<comment type="function">
    <text evidence="2">Plays a role in nonsense-mediated mRNA decay.</text>
</comment>
<evidence type="ECO:0000256" key="3">
    <source>
        <dbReference type="SAM" id="MobiDB-lite"/>
    </source>
</evidence>
<name>A0AAD7RLA7_9TELE</name>
<keyword evidence="2" id="KW-0479">Metal-binding</keyword>
<dbReference type="GO" id="GO:0016787">
    <property type="term" value="F:hydrolase activity"/>
    <property type="evidence" value="ECO:0007669"/>
    <property type="project" value="UniProtKB-KW"/>
</dbReference>
<dbReference type="GO" id="GO:0004519">
    <property type="term" value="F:endonuclease activity"/>
    <property type="evidence" value="ECO:0007669"/>
    <property type="project" value="UniProtKB-UniRule"/>
</dbReference>
<dbReference type="InterPro" id="IPR045153">
    <property type="entry name" value="Est1/Ebs1-like"/>
</dbReference>
<feature type="domain" description="PIN" evidence="4">
    <location>
        <begin position="700"/>
        <end position="878"/>
    </location>
</feature>
<dbReference type="Pfam" id="PF13638">
    <property type="entry name" value="PIN_4"/>
    <property type="match status" value="1"/>
</dbReference>
<dbReference type="InterPro" id="IPR011990">
    <property type="entry name" value="TPR-like_helical_dom_sf"/>
</dbReference>
<sequence length="900" mass="99462">MSRLAPKRRWTKRVSHGPGPPGCLLCRGGLQLGEGEARASGTDGRSLGRLPGRIRLLAGMPLCSGRAWSVEHSGQNSRERQGKDGEGREEARVGGESERGREDARFQRASERAGAAGDRTPATVGNLRSGDPARERADAHARTDPPRTGSEEVEEVRRIEARLRERERKRTAYGVLRKPSLSIAGYWTRTQCHARPERSSGYGASHRYGFERAFPLCPASKLCSVVPTSKERAKDHDVHCGLANRPSALAVNRARKGCSPEILSEDSDVKERPVRVRPNPFPEFVRSFLFPFVPRRRRSFGWPFGALPRSSPRRSPSALFLPAAERDRRARLLCLNKRFILSFLHAHGKLFTKVGMETFPEVAGRVLQEFRALLQHSPSPLGSSRMLQIVTINMFAVHNAQSRDAPGEARSVLQEQTTALGLAMFALLVRRCTDLLRETPAAPPPVEDGEEGEEGEVEGMVRVSSFPTDLRELLPSVKVWSDWMLGHPEQWNPPPCSLPLPPSCCPDVWRCLADLCNALACVYHGEAPLYKADGDEDLRLLLLEEDRLLAGFVPLLAAPQEPCYMDAPTNTAIAADCKRVTVLKYFLEALCGQEEPLLAFKGGKYVSVATLPPPGLGTETGSHRGKQADNQDDDVIVEAESSQSEGEAEVEGEGSEDDIRELRARRHALTHKLALQQRRHDKIQAVLQTCRQLELEIRPLFLVPDTNGFIDHLLGLRKLMSCGLYILVVPLIVITELDGLAKGQENRGGGPGGAHARGVQERAKAAVGFLEQGFEAREPCLRALTSRGTAWTPSPSAVRTPPASSARSRVYSGRKPPFAVRLAERELPVHGNNDDLILSCCLHYCKDKAKDFMPTQRDEPVRLHREVVLLTDDRNLRVKALTRNVPVRDIPAFLSWAKVG</sequence>
<dbReference type="SUPFAM" id="SSF48452">
    <property type="entry name" value="TPR-like"/>
    <property type="match status" value="1"/>
</dbReference>
<dbReference type="PANTHER" id="PTHR15696:SF0">
    <property type="entry name" value="TELOMERASE-BINDING PROTEIN EST1A"/>
    <property type="match status" value="1"/>
</dbReference>
<feature type="region of interest" description="Disordered" evidence="3">
    <location>
        <begin position="68"/>
        <end position="155"/>
    </location>
</feature>
<dbReference type="SUPFAM" id="SSF88723">
    <property type="entry name" value="PIN domain-like"/>
    <property type="match status" value="1"/>
</dbReference>
<dbReference type="GO" id="GO:0005697">
    <property type="term" value="C:telomerase holoenzyme complex"/>
    <property type="evidence" value="ECO:0007669"/>
    <property type="project" value="TreeGrafter"/>
</dbReference>
<accession>A0AAD7RLA7</accession>
<dbReference type="GO" id="GO:0030145">
    <property type="term" value="F:manganese ion binding"/>
    <property type="evidence" value="ECO:0007669"/>
    <property type="project" value="UniProtKB-UniRule"/>
</dbReference>
<keyword evidence="2" id="KW-0158">Chromosome</keyword>
<protein>
    <recommendedName>
        <fullName evidence="2">Telomerase-binding protein EST1A</fullName>
        <ecNumber evidence="2">3.1.-.-</ecNumber>
    </recommendedName>
</protein>
<keyword evidence="2" id="KW-0540">Nuclease</keyword>
<keyword evidence="2" id="KW-0779">Telomere</keyword>
<dbReference type="GO" id="GO:0042162">
    <property type="term" value="F:telomeric DNA binding"/>
    <property type="evidence" value="ECO:0007669"/>
    <property type="project" value="TreeGrafter"/>
</dbReference>
<dbReference type="EMBL" id="JAINUG010000232">
    <property type="protein sequence ID" value="KAJ8386208.1"/>
    <property type="molecule type" value="Genomic_DNA"/>
</dbReference>
<dbReference type="Pfam" id="PF10373">
    <property type="entry name" value="EST1_DNA_bind"/>
    <property type="match status" value="1"/>
</dbReference>
<feature type="region of interest" description="Disordered" evidence="3">
    <location>
        <begin position="791"/>
        <end position="810"/>
    </location>
</feature>
<organism evidence="5 6">
    <name type="scientific">Aldrovandia affinis</name>
    <dbReference type="NCBI Taxonomy" id="143900"/>
    <lineage>
        <taxon>Eukaryota</taxon>
        <taxon>Metazoa</taxon>
        <taxon>Chordata</taxon>
        <taxon>Craniata</taxon>
        <taxon>Vertebrata</taxon>
        <taxon>Euteleostomi</taxon>
        <taxon>Actinopterygii</taxon>
        <taxon>Neopterygii</taxon>
        <taxon>Teleostei</taxon>
        <taxon>Notacanthiformes</taxon>
        <taxon>Halosauridae</taxon>
        <taxon>Aldrovandia</taxon>
    </lineage>
</organism>
<comment type="cofactor">
    <cofactor evidence="2">
        <name>Mn(2+)</name>
        <dbReference type="ChEBI" id="CHEBI:29035"/>
    </cofactor>
</comment>
<dbReference type="GO" id="GO:0000781">
    <property type="term" value="C:chromosome, telomeric region"/>
    <property type="evidence" value="ECO:0007669"/>
    <property type="project" value="UniProtKB-SubCell"/>
</dbReference>
<evidence type="ECO:0000256" key="1">
    <source>
        <dbReference type="ARBA" id="ARBA00023161"/>
    </source>
</evidence>
<gene>
    <name evidence="5" type="ORF">AAFF_G00175280</name>
</gene>
<keyword evidence="2" id="KW-0255">Endonuclease</keyword>
<comment type="caution">
    <text evidence="5">The sequence shown here is derived from an EMBL/GenBank/DDBJ whole genome shotgun (WGS) entry which is preliminary data.</text>
</comment>
<dbReference type="AlphaFoldDB" id="A0AAD7RLA7"/>